<evidence type="ECO:0000259" key="1">
    <source>
        <dbReference type="Pfam" id="PF09861"/>
    </source>
</evidence>
<dbReference type="Proteomes" id="UP000239735">
    <property type="component" value="Unassembled WGS sequence"/>
</dbReference>
<dbReference type="Gene3D" id="3.40.50.11440">
    <property type="match status" value="1"/>
</dbReference>
<gene>
    <name evidence="2" type="ORF">SBA5_490025</name>
</gene>
<dbReference type="GO" id="GO:0050043">
    <property type="term" value="F:lactate racemase activity"/>
    <property type="evidence" value="ECO:0007669"/>
    <property type="project" value="InterPro"/>
</dbReference>
<dbReference type="InterPro" id="IPR043166">
    <property type="entry name" value="LarA-like_C"/>
</dbReference>
<dbReference type="Pfam" id="PF09861">
    <property type="entry name" value="Lar_N"/>
    <property type="match status" value="1"/>
</dbReference>
<organism evidence="2 3">
    <name type="scientific">Candidatus Sulfuritelmatomonas gaucii</name>
    <dbReference type="NCBI Taxonomy" id="2043161"/>
    <lineage>
        <taxon>Bacteria</taxon>
        <taxon>Pseudomonadati</taxon>
        <taxon>Acidobacteriota</taxon>
        <taxon>Terriglobia</taxon>
        <taxon>Terriglobales</taxon>
        <taxon>Acidobacteriaceae</taxon>
        <taxon>Candidatus Sulfuritelmatomonas</taxon>
    </lineage>
</organism>
<proteinExistence type="predicted"/>
<dbReference type="PANTHER" id="PTHR33171:SF17">
    <property type="entry name" value="LARA-LIKE N-TERMINAL DOMAIN-CONTAINING PROTEIN"/>
    <property type="match status" value="1"/>
</dbReference>
<feature type="domain" description="LarA-like N-terminal" evidence="1">
    <location>
        <begin position="63"/>
        <end position="180"/>
    </location>
</feature>
<dbReference type="OrthoDB" id="9770545at2"/>
<evidence type="ECO:0000313" key="3">
    <source>
        <dbReference type="Proteomes" id="UP000239735"/>
    </source>
</evidence>
<protein>
    <recommendedName>
        <fullName evidence="1">LarA-like N-terminal domain-containing protein</fullName>
    </recommendedName>
</protein>
<dbReference type="InterPro" id="IPR018657">
    <property type="entry name" value="LarA-like_N"/>
</dbReference>
<dbReference type="PANTHER" id="PTHR33171">
    <property type="entry name" value="LAR_N DOMAIN-CONTAINING PROTEIN"/>
    <property type="match status" value="1"/>
</dbReference>
<dbReference type="EMBL" id="OKRB01000107">
    <property type="protein sequence ID" value="SPE25243.1"/>
    <property type="molecule type" value="Genomic_DNA"/>
</dbReference>
<sequence length="435" mass="48189">MSLYCSVGSPDTDLSDAQLKELLVESLSKVGPRNRVLAVPPDQSREHSRAGDLTRYTWEHYRDKFKAVLPAIGTHTPMRPDQITHMFGNMPQELFRVHNWRTDIETLGELPASFIREQSEGKLNYTWPAQVNKLISQGGFDLILSIGQVVPHEVIGMANHAKNILIGTGGREGINRSHYLGAVYGMERIMGRAENPVRNVLNLACEKFLRHIPIVYAQTVVGRGKNGGLAVRGLYIGDDLECFLKASELSLKVNFEMLDEPIKKAVVFLDPKEFHSTWIGNKAVYRTRMALADGAELIILAPGVKEFGEDKGIDILIRKYGYRGTPATLKVVNENADLAADLSAAAHLIHASSEGRFTIRWCPGELSQNEIESVGFEYGDLTRMAAKYDPAKLRHGYNKVGGEEIFFVANPGLGLWAHRSRFESTTPVAAAAHAV</sequence>
<accession>A0A2N9LQ90</accession>
<dbReference type="InterPro" id="IPR048068">
    <property type="entry name" value="LarA-like"/>
</dbReference>
<dbReference type="AlphaFoldDB" id="A0A2N9LQ90"/>
<reference evidence="3" key="1">
    <citation type="submission" date="2018-02" db="EMBL/GenBank/DDBJ databases">
        <authorList>
            <person name="Hausmann B."/>
        </authorList>
    </citation>
    <scope>NUCLEOTIDE SEQUENCE [LARGE SCALE GENOMIC DNA]</scope>
    <source>
        <strain evidence="3">Peat soil MAG SbA5</strain>
    </source>
</reference>
<evidence type="ECO:0000313" key="2">
    <source>
        <dbReference type="EMBL" id="SPE25243.1"/>
    </source>
</evidence>
<name>A0A2N9LQ90_9BACT</name>
<dbReference type="Gene3D" id="3.90.226.30">
    <property type="match status" value="1"/>
</dbReference>